<gene>
    <name evidence="2" type="ordered locus">Xaut_5001</name>
</gene>
<evidence type="ECO:0000256" key="1">
    <source>
        <dbReference type="SAM" id="MobiDB-lite"/>
    </source>
</evidence>
<geneLocation type="plasmid" evidence="2 3">
    <name>pXAUT01</name>
</geneLocation>
<evidence type="ECO:0000313" key="2">
    <source>
        <dbReference type="EMBL" id="ABS70200.1"/>
    </source>
</evidence>
<feature type="compositionally biased region" description="Basic and acidic residues" evidence="1">
    <location>
        <begin position="61"/>
        <end position="80"/>
    </location>
</feature>
<dbReference type="AlphaFoldDB" id="A7IQA4"/>
<sequence length="80" mass="8879">MMTEARRRDARQTFLLGGLVVRAGLGEADRAFLLGALIEARRIAPGSDEHERLKAIGQDAFRQRPADDMPEPDPEHGEEP</sequence>
<dbReference type="Pfam" id="PF06412">
    <property type="entry name" value="TraD"/>
    <property type="match status" value="1"/>
</dbReference>
<protein>
    <submittedName>
        <fullName evidence="2">Conjugal transfer TraD family protein</fullName>
    </submittedName>
</protein>
<organism evidence="2 3">
    <name type="scientific">Xanthobacter autotrophicus (strain ATCC BAA-1158 / Py2)</name>
    <dbReference type="NCBI Taxonomy" id="78245"/>
    <lineage>
        <taxon>Bacteria</taxon>
        <taxon>Pseudomonadati</taxon>
        <taxon>Pseudomonadota</taxon>
        <taxon>Alphaproteobacteria</taxon>
        <taxon>Hyphomicrobiales</taxon>
        <taxon>Xanthobacteraceae</taxon>
        <taxon>Xanthobacter</taxon>
    </lineage>
</organism>
<proteinExistence type="predicted"/>
<keyword evidence="3" id="KW-1185">Reference proteome</keyword>
<accession>A7IQA4</accession>
<evidence type="ECO:0000313" key="3">
    <source>
        <dbReference type="Proteomes" id="UP000002417"/>
    </source>
</evidence>
<dbReference type="KEGG" id="xau:Xaut_5001"/>
<dbReference type="EMBL" id="CP000782">
    <property type="protein sequence ID" value="ABS70200.1"/>
    <property type="molecule type" value="Genomic_DNA"/>
</dbReference>
<keyword evidence="2" id="KW-0614">Plasmid</keyword>
<dbReference type="HOGENOM" id="CLU_182836_0_0_5"/>
<dbReference type="InterPro" id="IPR009444">
    <property type="entry name" value="Conjugal_tfr_TraD_a-type"/>
</dbReference>
<reference evidence="2 3" key="1">
    <citation type="submission" date="2007-07" db="EMBL/GenBank/DDBJ databases">
        <title>Complete sequence of plasmid pXAUT01 of Xanthobacter autotrophicus Py2.</title>
        <authorList>
            <consortium name="US DOE Joint Genome Institute"/>
            <person name="Copeland A."/>
            <person name="Lucas S."/>
            <person name="Lapidus A."/>
            <person name="Barry K."/>
            <person name="Glavina del Rio T."/>
            <person name="Hammon N."/>
            <person name="Israni S."/>
            <person name="Dalin E."/>
            <person name="Tice H."/>
            <person name="Pitluck S."/>
            <person name="Sims D."/>
            <person name="Brettin T."/>
            <person name="Bruce D."/>
            <person name="Detter J.C."/>
            <person name="Han C."/>
            <person name="Tapia R."/>
            <person name="Brainard J."/>
            <person name="Schmutz J."/>
            <person name="Larimer F."/>
            <person name="Land M."/>
            <person name="Hauser L."/>
            <person name="Kyrpides N."/>
            <person name="Kim E."/>
            <person name="Ensigns S.A."/>
            <person name="Richardson P."/>
        </authorList>
    </citation>
    <scope>NUCLEOTIDE SEQUENCE [LARGE SCALE GENOMIC DNA]</scope>
    <source>
        <strain evidence="3">ATCC BAA-1158 / Py2</strain>
        <plasmid evidence="3">Plasmid pXAUT01</plasmid>
    </source>
</reference>
<name>A7IQA4_XANP2</name>
<dbReference type="Proteomes" id="UP000002417">
    <property type="component" value="Plasmid pXAUT01"/>
</dbReference>
<dbReference type="eggNOG" id="ENOG5033JTV">
    <property type="taxonomic scope" value="Bacteria"/>
</dbReference>
<feature type="region of interest" description="Disordered" evidence="1">
    <location>
        <begin position="46"/>
        <end position="80"/>
    </location>
</feature>